<feature type="compositionally biased region" description="Basic and acidic residues" evidence="2">
    <location>
        <begin position="309"/>
        <end position="336"/>
    </location>
</feature>
<keyword evidence="1" id="KW-0175">Coiled coil</keyword>
<sequence length="1545" mass="175926">MQFSSKDEFPEQLPPKNELFEQLPSKDDLRLQLSSKDELPISLSFKDEVHLQLSSKDDVHIQLSSKDKRPIQLSSKDELPIQLSSKDEPPIQLSSKDELPIQLSSKDELPIQLSYKDEIPVQLSYKDELPVQLSSKSEPPVQHTLKDELPKRHSSEDELPKRHSSEDELFKRHCSGDGLNQQHFSEDELPMRFSSIGELPKQIPLKSEVTKHLASKYKVSKYKLPGGSSSKDKLPGRLSSKDKLLGRLSSKDKLPGQLSSKDKLPGQSSVKYDLQGQYSSKRAVLRQLPSKGKLPEQLSSKAAPSEQFPSKDEHTKQLRSKDERSKRLPSKDEKSKRLPYVNEQSKQLSSKDEKSKQLPSVNEQSKQLPSLNEQSKHQPFKEEPSRQLISKEEPSRQLPSKDELYFERFASKEKLSERLLSKDPLAESLSSKDELYEGPPSKQVLSEQLPSKNSISELLPSEDELSGLLLSKNEFSKQLTSKDNLSEQRTSKNEFLEQYSLKDELPKLLYSKDKLAQQLFLKDELVEQLSLKDELAKQLSLKVDLAEQLSIKDKPTKQLSSKDELPKQLSSKDDPLKQLCFKDKLPKQLSSKDELLEIDTSNFKMCESFTSKVKLSKKKSPEYELSSKTSLKEKLIDESSSQVKLCCIPSSKDELLSSLSPKNSSKYGKFEKCHRHCSNELDTPYKTQDHIKNMKISMVDVLSVIGCKNLPVVVNAGEKQYHLKPIETDEYSEDGEKSVKMIVHTGHSDGPSIVASFDDKVEVKNINEDGYPLINDSYSCSPPFPDSKLDETEHSMGSPGTPLMDEQPYSPCLILPEFCSSDKYISNYDTKTTKSSSKNQVIWKNINSCATEGSLSKLNSNINMFVNNEHIEDKNFLERSYTPPLPINSSLNEQPDILLFNTIEKATGVLPEASDLVSTEITDQVNENIDSKDNLKDLVSCTQQTGYFPKLLEHTELEENASSLEVKFSSRKCVVSDQDLINTSYTDAVNEPPKICRRSERRSSNQKSQKDKLDHNIQGNGFDLKTEREKMCKESTSFHKHGSIHDKNRERKDRSHSSSSDSKHYCSKCYRRSKVRRASIGVQCRRDKTIQKYLNGSVSDVRMCLNGPKLDFQSKHYVLPRPLPYSQSGLEQLKYSRFIRIETYPNGGASIVHMYQDEIDVLSKEEMEELAVEFFKVVFGEDERGYAHHVMGIVHDAASYLPDLLDHMADHYPSLTVKNSVLGRNNDIETTTMAQYRNQRCNADLKNTLANRNKTMICSSLWYGNDTHENTSPEKFILMKYVPVTYCDVEKTLSTYKHILSDKRQSMTTERIEIHTKVQVSKHYSNGTVRYGPLHQISLVGTVHEETMPWGPLSVVQMATPQESNDGPILWIRPGEQLVPTADNPKLPARRRRTGINELRNLQYLPRLSEAREYMFEDRTKAHADHTKPGIDVEHLITLLSDRPVIWDKTLEEHKSRTIATEDKGKLLKDRPNEGENEEIVEVIAKRQIEMREGQIVQLEKENSRLRNELKEMNKTLKLLLAYAAVASTQKTSQTKGRIPPAAEQ</sequence>
<feature type="compositionally biased region" description="Polar residues" evidence="2">
    <location>
        <begin position="357"/>
        <end position="373"/>
    </location>
</feature>
<feature type="region of interest" description="Disordered" evidence="2">
    <location>
        <begin position="429"/>
        <end position="450"/>
    </location>
</feature>
<accession>A0A7R9CP64</accession>
<evidence type="ECO:0000256" key="2">
    <source>
        <dbReference type="SAM" id="MobiDB-lite"/>
    </source>
</evidence>
<proteinExistence type="predicted"/>
<feature type="region of interest" description="Disordered" evidence="2">
    <location>
        <begin position="57"/>
        <end position="107"/>
    </location>
</feature>
<evidence type="ECO:0000313" key="3">
    <source>
        <dbReference type="EMBL" id="CAD7398883.1"/>
    </source>
</evidence>
<feature type="compositionally biased region" description="Basic and acidic residues" evidence="2">
    <location>
        <begin position="997"/>
        <end position="1015"/>
    </location>
</feature>
<feature type="region of interest" description="Disordered" evidence="2">
    <location>
        <begin position="992"/>
        <end position="1020"/>
    </location>
</feature>
<feature type="compositionally biased region" description="Basic and acidic residues" evidence="2">
    <location>
        <begin position="230"/>
        <end position="264"/>
    </location>
</feature>
<gene>
    <name evidence="3" type="ORF">TPSB3V08_LOCUS1920</name>
</gene>
<feature type="coiled-coil region" evidence="1">
    <location>
        <begin position="1489"/>
        <end position="1523"/>
    </location>
</feature>
<feature type="compositionally biased region" description="Polar residues" evidence="2">
    <location>
        <begin position="266"/>
        <end position="280"/>
    </location>
</feature>
<evidence type="ECO:0000256" key="1">
    <source>
        <dbReference type="SAM" id="Coils"/>
    </source>
</evidence>
<reference evidence="3" key="1">
    <citation type="submission" date="2020-11" db="EMBL/GenBank/DDBJ databases">
        <authorList>
            <person name="Tran Van P."/>
        </authorList>
    </citation>
    <scope>NUCLEOTIDE SEQUENCE</scope>
</reference>
<feature type="compositionally biased region" description="Basic and acidic residues" evidence="2">
    <location>
        <begin position="374"/>
        <end position="404"/>
    </location>
</feature>
<protein>
    <submittedName>
        <fullName evidence="3">Uncharacterized protein</fullName>
    </submittedName>
</protein>
<organism evidence="3">
    <name type="scientific">Timema poppense</name>
    <name type="common">Walking stick</name>
    <dbReference type="NCBI Taxonomy" id="170557"/>
    <lineage>
        <taxon>Eukaryota</taxon>
        <taxon>Metazoa</taxon>
        <taxon>Ecdysozoa</taxon>
        <taxon>Arthropoda</taxon>
        <taxon>Hexapoda</taxon>
        <taxon>Insecta</taxon>
        <taxon>Pterygota</taxon>
        <taxon>Neoptera</taxon>
        <taxon>Polyneoptera</taxon>
        <taxon>Phasmatodea</taxon>
        <taxon>Timematodea</taxon>
        <taxon>Timematoidea</taxon>
        <taxon>Timematidae</taxon>
        <taxon>Timema</taxon>
    </lineage>
</organism>
<feature type="region of interest" description="Disordered" evidence="2">
    <location>
        <begin position="1035"/>
        <end position="1064"/>
    </location>
</feature>
<feature type="compositionally biased region" description="Basic and acidic residues" evidence="2">
    <location>
        <begin position="144"/>
        <end position="175"/>
    </location>
</feature>
<dbReference type="EMBL" id="OD000701">
    <property type="protein sequence ID" value="CAD7398883.1"/>
    <property type="molecule type" value="Genomic_DNA"/>
</dbReference>
<feature type="region of interest" description="Disordered" evidence="2">
    <location>
        <begin position="1"/>
        <end position="25"/>
    </location>
</feature>
<feature type="region of interest" description="Disordered" evidence="2">
    <location>
        <begin position="130"/>
        <end position="187"/>
    </location>
</feature>
<name>A0A7R9CP64_TIMPO</name>
<feature type="region of interest" description="Disordered" evidence="2">
    <location>
        <begin position="220"/>
        <end position="404"/>
    </location>
</feature>